<sequence length="225" mass="25597">MLYKLIVSCVETIMGIGNFCHAVCMAVPTDVSMPRPIPLANNLHGDLLVLNQHGDQKRQSCGLCSYAQFCAMFHLQLRTEMILKLYAVAEQIMNKENKKFQDDVIASPNLHASRKRPYISPDGERPFRERRKRLLFMAIMVGESLSAPVRKHRANVVLYNVKPIEALERESHPLRNKRAASSSSCPQCYDDIGGWRHRRSQSLALTHQERTSSIFSGQKKFTLIS</sequence>
<dbReference type="AlphaFoldDB" id="A0AAD5KY13"/>
<gene>
    <name evidence="1" type="ORF">GHT06_010200</name>
</gene>
<reference evidence="1 2" key="1">
    <citation type="submission" date="2022-05" db="EMBL/GenBank/DDBJ databases">
        <title>A multi-omics perspective on studying reproductive biology in Daphnia sinensis.</title>
        <authorList>
            <person name="Jia J."/>
        </authorList>
    </citation>
    <scope>NUCLEOTIDE SEQUENCE [LARGE SCALE GENOMIC DNA]</scope>
    <source>
        <strain evidence="1 2">WSL</strain>
    </source>
</reference>
<evidence type="ECO:0000313" key="1">
    <source>
        <dbReference type="EMBL" id="KAI9562746.1"/>
    </source>
</evidence>
<proteinExistence type="predicted"/>
<organism evidence="1 2">
    <name type="scientific">Daphnia sinensis</name>
    <dbReference type="NCBI Taxonomy" id="1820382"/>
    <lineage>
        <taxon>Eukaryota</taxon>
        <taxon>Metazoa</taxon>
        <taxon>Ecdysozoa</taxon>
        <taxon>Arthropoda</taxon>
        <taxon>Crustacea</taxon>
        <taxon>Branchiopoda</taxon>
        <taxon>Diplostraca</taxon>
        <taxon>Cladocera</taxon>
        <taxon>Anomopoda</taxon>
        <taxon>Daphniidae</taxon>
        <taxon>Daphnia</taxon>
        <taxon>Daphnia similis group</taxon>
    </lineage>
</organism>
<accession>A0AAD5KY13</accession>
<name>A0AAD5KY13_9CRUS</name>
<dbReference type="Proteomes" id="UP000820818">
    <property type="component" value="Linkage Group LG2"/>
</dbReference>
<protein>
    <submittedName>
        <fullName evidence="1">Uncharacterized protein</fullName>
    </submittedName>
</protein>
<dbReference type="EMBL" id="WJBH02000002">
    <property type="protein sequence ID" value="KAI9562746.1"/>
    <property type="molecule type" value="Genomic_DNA"/>
</dbReference>
<comment type="caution">
    <text evidence="1">The sequence shown here is derived from an EMBL/GenBank/DDBJ whole genome shotgun (WGS) entry which is preliminary data.</text>
</comment>
<evidence type="ECO:0000313" key="2">
    <source>
        <dbReference type="Proteomes" id="UP000820818"/>
    </source>
</evidence>
<keyword evidence="2" id="KW-1185">Reference proteome</keyword>